<dbReference type="PANTHER" id="PTHR45138">
    <property type="entry name" value="REGULATORY COMPONENTS OF SENSORY TRANSDUCTION SYSTEM"/>
    <property type="match status" value="1"/>
</dbReference>
<comment type="caution">
    <text evidence="5">The sequence shown here is derived from an EMBL/GenBank/DDBJ whole genome shotgun (WGS) entry which is preliminary data.</text>
</comment>
<dbReference type="InterPro" id="IPR029787">
    <property type="entry name" value="Nucleotide_cyclase"/>
</dbReference>
<feature type="domain" description="GGDEF" evidence="4">
    <location>
        <begin position="249"/>
        <end position="387"/>
    </location>
</feature>
<accession>H1S5K2</accession>
<gene>
    <name evidence="5" type="ORF">OR16_15643</name>
</gene>
<proteinExistence type="predicted"/>
<dbReference type="SUPFAM" id="SSF55073">
    <property type="entry name" value="Nucleotide cyclase"/>
    <property type="match status" value="1"/>
</dbReference>
<keyword evidence="3" id="KW-1133">Transmembrane helix</keyword>
<name>H1S5K2_9BURK</name>
<reference evidence="5 6" key="1">
    <citation type="journal article" date="2012" name="J. Bacteriol.">
        <title>De Novo Genome Project of Cupriavidus basilensis OR16.</title>
        <authorList>
            <person name="Cserhati M."/>
            <person name="Kriszt B."/>
            <person name="Szoboszlay S."/>
            <person name="Toth A."/>
            <person name="Szabo I."/>
            <person name="Tancsics A."/>
            <person name="Nagy I."/>
            <person name="Horvath B."/>
            <person name="Nagy I."/>
            <person name="Kukolya J."/>
        </authorList>
    </citation>
    <scope>NUCLEOTIDE SEQUENCE [LARGE SCALE GENOMIC DNA]</scope>
    <source>
        <strain evidence="5 6">OR16</strain>
    </source>
</reference>
<evidence type="ECO:0000256" key="3">
    <source>
        <dbReference type="SAM" id="Phobius"/>
    </source>
</evidence>
<evidence type="ECO:0000313" key="5">
    <source>
        <dbReference type="EMBL" id="EHP42228.1"/>
    </source>
</evidence>
<dbReference type="NCBIfam" id="TIGR00254">
    <property type="entry name" value="GGDEF"/>
    <property type="match status" value="1"/>
</dbReference>
<dbReference type="InterPro" id="IPR050469">
    <property type="entry name" value="Diguanylate_Cyclase"/>
</dbReference>
<dbReference type="CDD" id="cd01949">
    <property type="entry name" value="GGDEF"/>
    <property type="match status" value="1"/>
</dbReference>
<dbReference type="Proteomes" id="UP000005808">
    <property type="component" value="Unassembled WGS sequence"/>
</dbReference>
<dbReference type="EMBL" id="AHJE01000037">
    <property type="protein sequence ID" value="EHP42228.1"/>
    <property type="molecule type" value="Genomic_DNA"/>
</dbReference>
<dbReference type="PATRIC" id="fig|1127483.3.peg.3135"/>
<feature type="transmembrane region" description="Helical" evidence="3">
    <location>
        <begin position="149"/>
        <end position="170"/>
    </location>
</feature>
<feature type="transmembrane region" description="Helical" evidence="3">
    <location>
        <begin position="6"/>
        <end position="30"/>
    </location>
</feature>
<dbReference type="Pfam" id="PF00990">
    <property type="entry name" value="GGDEF"/>
    <property type="match status" value="1"/>
</dbReference>
<dbReference type="RefSeq" id="WP_006158696.1">
    <property type="nucleotide sequence ID" value="NZ_AHJE01000037.1"/>
</dbReference>
<protein>
    <recommendedName>
        <fullName evidence="1">diguanylate cyclase</fullName>
        <ecNumber evidence="1">2.7.7.65</ecNumber>
    </recommendedName>
</protein>
<dbReference type="SMART" id="SM00267">
    <property type="entry name" value="GGDEF"/>
    <property type="match status" value="1"/>
</dbReference>
<dbReference type="AlphaFoldDB" id="H1S5K2"/>
<comment type="catalytic activity">
    <reaction evidence="2">
        <text>2 GTP = 3',3'-c-di-GMP + 2 diphosphate</text>
        <dbReference type="Rhea" id="RHEA:24898"/>
        <dbReference type="ChEBI" id="CHEBI:33019"/>
        <dbReference type="ChEBI" id="CHEBI:37565"/>
        <dbReference type="ChEBI" id="CHEBI:58805"/>
        <dbReference type="EC" id="2.7.7.65"/>
    </reaction>
</comment>
<dbReference type="FunFam" id="3.30.70.270:FF:000001">
    <property type="entry name" value="Diguanylate cyclase domain protein"/>
    <property type="match status" value="1"/>
</dbReference>
<dbReference type="InterPro" id="IPR043128">
    <property type="entry name" value="Rev_trsase/Diguanyl_cyclase"/>
</dbReference>
<dbReference type="GO" id="GO:0052621">
    <property type="term" value="F:diguanylate cyclase activity"/>
    <property type="evidence" value="ECO:0007669"/>
    <property type="project" value="UniProtKB-EC"/>
</dbReference>
<keyword evidence="3" id="KW-0812">Transmembrane</keyword>
<evidence type="ECO:0000259" key="4">
    <source>
        <dbReference type="PROSITE" id="PS50887"/>
    </source>
</evidence>
<feature type="transmembrane region" description="Helical" evidence="3">
    <location>
        <begin position="60"/>
        <end position="79"/>
    </location>
</feature>
<dbReference type="InterPro" id="IPR000160">
    <property type="entry name" value="GGDEF_dom"/>
</dbReference>
<sequence length="406" mass="42811">MQSDEGSAVIALLVLFTATQIILVALMLALRESAVGRAWGAGQVLACAAGLLVIDARGGSTWFLLVAPALGVAAQLLILRGVSLTDHRPSVPVPLTASVLAIAAVLAAALGSGSSLAEVTGYVVAAIIACFTLARLLQRPFAPTRRSRPLVLAACGLQLLAQYCGLYAVLEAGAPEPALSAEALLQLRLLPALVAILAGLAGFTLMAMETILAEQEKQARLDALTGLPNRGAMDAAAMTLAAEFNRHGHPLSCLVIDIDRFKRINDSSGHRAGDRILQQIGRVLKETHRATDLAGRYGGEEFCVLCPHTTEADAILLANRILRGIRAIALPRELGGFASASIGVAQIRERERENGGRATWDKLFGSADRALYEAKRRGRGRIVLASKLEALPAHALCRTARAEACH</sequence>
<evidence type="ECO:0000313" key="6">
    <source>
        <dbReference type="Proteomes" id="UP000005808"/>
    </source>
</evidence>
<keyword evidence="3" id="KW-0472">Membrane</keyword>
<organism evidence="5 6">
    <name type="scientific">Cupriavidus basilensis OR16</name>
    <dbReference type="NCBI Taxonomy" id="1127483"/>
    <lineage>
        <taxon>Bacteria</taxon>
        <taxon>Pseudomonadati</taxon>
        <taxon>Pseudomonadota</taxon>
        <taxon>Betaproteobacteria</taxon>
        <taxon>Burkholderiales</taxon>
        <taxon>Burkholderiaceae</taxon>
        <taxon>Cupriavidus</taxon>
    </lineage>
</organism>
<feature type="transmembrane region" description="Helical" evidence="3">
    <location>
        <begin position="119"/>
        <end position="137"/>
    </location>
</feature>
<feature type="transmembrane region" description="Helical" evidence="3">
    <location>
        <begin position="91"/>
        <end position="113"/>
    </location>
</feature>
<dbReference type="PANTHER" id="PTHR45138:SF9">
    <property type="entry name" value="DIGUANYLATE CYCLASE DGCM-RELATED"/>
    <property type="match status" value="1"/>
</dbReference>
<evidence type="ECO:0000256" key="2">
    <source>
        <dbReference type="ARBA" id="ARBA00034247"/>
    </source>
</evidence>
<evidence type="ECO:0000256" key="1">
    <source>
        <dbReference type="ARBA" id="ARBA00012528"/>
    </source>
</evidence>
<dbReference type="Gene3D" id="3.30.70.270">
    <property type="match status" value="1"/>
</dbReference>
<dbReference type="EC" id="2.7.7.65" evidence="1"/>
<feature type="transmembrane region" description="Helical" evidence="3">
    <location>
        <begin position="190"/>
        <end position="212"/>
    </location>
</feature>
<dbReference type="PROSITE" id="PS50887">
    <property type="entry name" value="GGDEF"/>
    <property type="match status" value="1"/>
</dbReference>